<dbReference type="EMBL" id="SPQZ01000001">
    <property type="protein sequence ID" value="TFW00192.1"/>
    <property type="molecule type" value="Genomic_DNA"/>
</dbReference>
<comment type="caution">
    <text evidence="2">The sequence shown here is derived from an EMBL/GenBank/DDBJ whole genome shotgun (WGS) entry which is preliminary data.</text>
</comment>
<feature type="transmembrane region" description="Helical" evidence="1">
    <location>
        <begin position="26"/>
        <end position="46"/>
    </location>
</feature>
<dbReference type="Proteomes" id="UP000298127">
    <property type="component" value="Unassembled WGS sequence"/>
</dbReference>
<gene>
    <name evidence="2" type="ORF">E4M00_03120</name>
</gene>
<sequence length="65" mass="6918">MAEFGWLWVLLAVINANIAASNRRSPIARFLLSLAIGPIATVILLLRPAPPLEAKSPAQLPGTTD</sequence>
<keyword evidence="3" id="KW-1185">Reference proteome</keyword>
<evidence type="ECO:0000313" key="2">
    <source>
        <dbReference type="EMBL" id="TFW00192.1"/>
    </source>
</evidence>
<dbReference type="AlphaFoldDB" id="A0A4Y9R6E6"/>
<organism evidence="2 3">
    <name type="scientific">Orlajensenia leifsoniae</name>
    <dbReference type="NCBI Taxonomy" id="2561933"/>
    <lineage>
        <taxon>Bacteria</taxon>
        <taxon>Bacillati</taxon>
        <taxon>Actinomycetota</taxon>
        <taxon>Actinomycetes</taxon>
        <taxon>Micrococcales</taxon>
        <taxon>Microbacteriaceae</taxon>
        <taxon>Orlajensenia</taxon>
    </lineage>
</organism>
<reference evidence="2 3" key="1">
    <citation type="journal article" date="2018" name="J. Microbiol.">
        <title>Leifsonia flava sp. nov., a novel actinobacterium isolated from the rhizosphere of Aquilegia viridiflora.</title>
        <authorList>
            <person name="Cai Y."/>
            <person name="Tao W.Z."/>
            <person name="Ma Y.J."/>
            <person name="Cheng J."/>
            <person name="Zhang M.Y."/>
            <person name="Zhang Y.X."/>
        </authorList>
    </citation>
    <scope>NUCLEOTIDE SEQUENCE [LARGE SCALE GENOMIC DNA]</scope>
    <source>
        <strain evidence="2 3">SYP-B2174</strain>
    </source>
</reference>
<keyword evidence="1" id="KW-1133">Transmembrane helix</keyword>
<name>A0A4Y9R6E6_9MICO</name>
<proteinExistence type="predicted"/>
<accession>A0A4Y9R6E6</accession>
<evidence type="ECO:0000313" key="3">
    <source>
        <dbReference type="Proteomes" id="UP000298127"/>
    </source>
</evidence>
<protein>
    <submittedName>
        <fullName evidence="2">Uncharacterized protein</fullName>
    </submittedName>
</protein>
<evidence type="ECO:0000256" key="1">
    <source>
        <dbReference type="SAM" id="Phobius"/>
    </source>
</evidence>
<keyword evidence="1" id="KW-0472">Membrane</keyword>
<keyword evidence="1" id="KW-0812">Transmembrane</keyword>